<dbReference type="Pfam" id="PF11356">
    <property type="entry name" value="T2SSC"/>
    <property type="match status" value="1"/>
</dbReference>
<evidence type="ECO:0000256" key="6">
    <source>
        <dbReference type="ARBA" id="ARBA00022927"/>
    </source>
</evidence>
<keyword evidence="5" id="KW-0812">Transmembrane</keyword>
<dbReference type="eggNOG" id="COG3031">
    <property type="taxonomic scope" value="Bacteria"/>
</dbReference>
<evidence type="ECO:0000313" key="11">
    <source>
        <dbReference type="Proteomes" id="UP000013232"/>
    </source>
</evidence>
<keyword evidence="3" id="KW-1003">Cell membrane</keyword>
<evidence type="ECO:0000256" key="1">
    <source>
        <dbReference type="ARBA" id="ARBA00004533"/>
    </source>
</evidence>
<keyword evidence="2" id="KW-0813">Transport</keyword>
<evidence type="ECO:0000256" key="2">
    <source>
        <dbReference type="ARBA" id="ARBA00022448"/>
    </source>
</evidence>
<keyword evidence="7" id="KW-1133">Transmembrane helix</keyword>
<evidence type="ECO:0000256" key="8">
    <source>
        <dbReference type="ARBA" id="ARBA00023136"/>
    </source>
</evidence>
<evidence type="ECO:0000256" key="4">
    <source>
        <dbReference type="ARBA" id="ARBA00022519"/>
    </source>
</evidence>
<dbReference type="GO" id="GO:0005886">
    <property type="term" value="C:plasma membrane"/>
    <property type="evidence" value="ECO:0007669"/>
    <property type="project" value="UniProtKB-SubCell"/>
</dbReference>
<protein>
    <recommendedName>
        <fullName evidence="9">Type II secretion system protein GspC N-terminal domain-containing protein</fullName>
    </recommendedName>
</protein>
<reference evidence="10 11" key="1">
    <citation type="submission" date="2012-09" db="EMBL/GenBank/DDBJ databases">
        <title>Draft Genome Sequences of 6 Strains from Genus Thauera.</title>
        <authorList>
            <person name="Liu B."/>
            <person name="Shapleigh J.P."/>
            <person name="Frostegard A.H."/>
        </authorList>
    </citation>
    <scope>NUCLEOTIDE SEQUENCE [LARGE SCALE GENOMIC DNA]</scope>
    <source>
        <strain evidence="11">47Lol / DSM 12138</strain>
    </source>
</reference>
<dbReference type="AlphaFoldDB" id="N6YSD3"/>
<keyword evidence="4" id="KW-0997">Cell inner membrane</keyword>
<dbReference type="STRING" id="1123367.GCA_000621305_01409"/>
<gene>
    <name evidence="10" type="ORF">C666_15960</name>
</gene>
<evidence type="ECO:0000259" key="9">
    <source>
        <dbReference type="Pfam" id="PF11356"/>
    </source>
</evidence>
<keyword evidence="6" id="KW-0653">Protein transport</keyword>
<organism evidence="10 11">
    <name type="scientific">Thauera linaloolentis (strain DSM 12138 / JCM 21573 / CCUG 41526 / CIP 105981 / IAM 15112 / NBRC 102519 / 47Lol)</name>
    <dbReference type="NCBI Taxonomy" id="1123367"/>
    <lineage>
        <taxon>Bacteria</taxon>
        <taxon>Pseudomonadati</taxon>
        <taxon>Pseudomonadota</taxon>
        <taxon>Betaproteobacteria</taxon>
        <taxon>Rhodocyclales</taxon>
        <taxon>Zoogloeaceae</taxon>
        <taxon>Thauera</taxon>
    </lineage>
</organism>
<proteinExistence type="predicted"/>
<comment type="caution">
    <text evidence="10">The sequence shown here is derived from an EMBL/GenBank/DDBJ whole genome shotgun (WGS) entry which is preliminary data.</text>
</comment>
<evidence type="ECO:0000256" key="3">
    <source>
        <dbReference type="ARBA" id="ARBA00022475"/>
    </source>
</evidence>
<name>N6YSD3_THAL4</name>
<dbReference type="InterPro" id="IPR024961">
    <property type="entry name" value="T2SS_GspC_N"/>
</dbReference>
<comment type="subcellular location">
    <subcellularLocation>
        <location evidence="1">Cell inner membrane</location>
    </subcellularLocation>
</comment>
<keyword evidence="8" id="KW-0472">Membrane</keyword>
<sequence length="151" mass="15338">MVESGYLNPLAWLLSLALIAWLAADAFWSRQAPAPATAAHVHVADPRAVAASIVQQAGGAPAAPASGNGQAAAPPFALVGLATGFGSERGFALFESTDGQRHTLLAGDSGTDGWTLIAIHPDRVVLEHGNRSFELPLAEPGARAAAAASKP</sequence>
<dbReference type="GO" id="GO:0015031">
    <property type="term" value="P:protein transport"/>
    <property type="evidence" value="ECO:0007669"/>
    <property type="project" value="UniProtKB-KW"/>
</dbReference>
<evidence type="ECO:0000256" key="7">
    <source>
        <dbReference type="ARBA" id="ARBA00022989"/>
    </source>
</evidence>
<dbReference type="Proteomes" id="UP000013232">
    <property type="component" value="Unassembled WGS sequence"/>
</dbReference>
<evidence type="ECO:0000256" key="5">
    <source>
        <dbReference type="ARBA" id="ARBA00022692"/>
    </source>
</evidence>
<feature type="domain" description="Type II secretion system protein GspC N-terminal" evidence="9">
    <location>
        <begin position="12"/>
        <end position="134"/>
    </location>
</feature>
<dbReference type="Gene3D" id="2.30.30.830">
    <property type="match status" value="1"/>
</dbReference>
<evidence type="ECO:0000313" key="10">
    <source>
        <dbReference type="EMBL" id="ENO85113.1"/>
    </source>
</evidence>
<keyword evidence="11" id="KW-1185">Reference proteome</keyword>
<accession>N6YSD3</accession>
<dbReference type="EMBL" id="AMXE01000084">
    <property type="protein sequence ID" value="ENO85113.1"/>
    <property type="molecule type" value="Genomic_DNA"/>
</dbReference>